<dbReference type="PATRIC" id="fig|1348657.5.peg.3165"/>
<evidence type="ECO:0000256" key="2">
    <source>
        <dbReference type="ARBA" id="ARBA00074555"/>
    </source>
</evidence>
<evidence type="ECO:0000313" key="5">
    <source>
        <dbReference type="Proteomes" id="UP000015455"/>
    </source>
</evidence>
<dbReference type="PANTHER" id="PTHR30137">
    <property type="entry name" value="LUCIFERASE-LIKE MONOOXYGENASE"/>
    <property type="match status" value="1"/>
</dbReference>
<dbReference type="InterPro" id="IPR036661">
    <property type="entry name" value="Luciferase-like_sf"/>
</dbReference>
<dbReference type="Proteomes" id="UP000015455">
    <property type="component" value="Unassembled WGS sequence"/>
</dbReference>
<dbReference type="FunFam" id="3.20.20.30:FF:000002">
    <property type="entry name" value="LLM class flavin-dependent oxidoreductase"/>
    <property type="match status" value="1"/>
</dbReference>
<gene>
    <name evidence="4" type="ORF">M622_18760</name>
</gene>
<dbReference type="InterPro" id="IPR011251">
    <property type="entry name" value="Luciferase-like_dom"/>
</dbReference>
<keyword evidence="5" id="KW-1185">Reference proteome</keyword>
<dbReference type="Gene3D" id="3.20.20.30">
    <property type="entry name" value="Luciferase-like domain"/>
    <property type="match status" value="1"/>
</dbReference>
<dbReference type="STRING" id="1348657.M622_18760"/>
<protein>
    <recommendedName>
        <fullName evidence="2">Luciferase-like monooxygenase</fullName>
    </recommendedName>
</protein>
<evidence type="ECO:0000313" key="4">
    <source>
        <dbReference type="EMBL" id="EPZ14358.1"/>
    </source>
</evidence>
<dbReference type="EMBL" id="ATJV01000085">
    <property type="protein sequence ID" value="EPZ14358.1"/>
    <property type="molecule type" value="Genomic_DNA"/>
</dbReference>
<dbReference type="eggNOG" id="COG2141">
    <property type="taxonomic scope" value="Bacteria"/>
</dbReference>
<dbReference type="InterPro" id="IPR019949">
    <property type="entry name" value="CmoO-like"/>
</dbReference>
<dbReference type="InterPro" id="IPR050766">
    <property type="entry name" value="Bact_Lucif_Oxidored"/>
</dbReference>
<comment type="similarity">
    <text evidence="1">To bacterial alkanal monooxygenase alpha and beta chains.</text>
</comment>
<organism evidence="4 5">
    <name type="scientific">Thauera terpenica 58Eu</name>
    <dbReference type="NCBI Taxonomy" id="1348657"/>
    <lineage>
        <taxon>Bacteria</taxon>
        <taxon>Pseudomonadati</taxon>
        <taxon>Pseudomonadota</taxon>
        <taxon>Betaproteobacteria</taxon>
        <taxon>Rhodocyclales</taxon>
        <taxon>Zoogloeaceae</taxon>
        <taxon>Thauera</taxon>
    </lineage>
</organism>
<dbReference type="Pfam" id="PF00296">
    <property type="entry name" value="Bac_luciferase"/>
    <property type="match status" value="1"/>
</dbReference>
<feature type="domain" description="Luciferase-like" evidence="3">
    <location>
        <begin position="19"/>
        <end position="313"/>
    </location>
</feature>
<evidence type="ECO:0000259" key="3">
    <source>
        <dbReference type="Pfam" id="PF00296"/>
    </source>
</evidence>
<keyword evidence="4" id="KW-0560">Oxidoreductase</keyword>
<accession>T0AUN9</accession>
<keyword evidence="4" id="KW-0503">Monooxygenase</keyword>
<evidence type="ECO:0000256" key="1">
    <source>
        <dbReference type="ARBA" id="ARBA00007789"/>
    </source>
</evidence>
<dbReference type="OrthoDB" id="9780518at2"/>
<reference evidence="4 5" key="1">
    <citation type="submission" date="2013-06" db="EMBL/GenBank/DDBJ databases">
        <title>Draft genome sequence of Thauera terpenica.</title>
        <authorList>
            <person name="Liu B."/>
            <person name="Frostegard A.H."/>
            <person name="Shapleigh J.P."/>
        </authorList>
    </citation>
    <scope>NUCLEOTIDE SEQUENCE [LARGE SCALE GENOMIC DNA]</scope>
    <source>
        <strain evidence="4 5">58Eu</strain>
    </source>
</reference>
<dbReference type="GO" id="GO:0005829">
    <property type="term" value="C:cytosol"/>
    <property type="evidence" value="ECO:0007669"/>
    <property type="project" value="TreeGrafter"/>
</dbReference>
<dbReference type="AlphaFoldDB" id="T0AUN9"/>
<dbReference type="GO" id="GO:0004497">
    <property type="term" value="F:monooxygenase activity"/>
    <property type="evidence" value="ECO:0007669"/>
    <property type="project" value="UniProtKB-KW"/>
</dbReference>
<dbReference type="RefSeq" id="WP_021250567.1">
    <property type="nucleotide sequence ID" value="NZ_ATJV01000085.1"/>
</dbReference>
<dbReference type="PANTHER" id="PTHR30137:SF6">
    <property type="entry name" value="LUCIFERASE-LIKE MONOOXYGENASE"/>
    <property type="match status" value="1"/>
</dbReference>
<dbReference type="NCBIfam" id="TIGR03558">
    <property type="entry name" value="oxido_grp_1"/>
    <property type="match status" value="1"/>
</dbReference>
<dbReference type="GO" id="GO:0016705">
    <property type="term" value="F:oxidoreductase activity, acting on paired donors, with incorporation or reduction of molecular oxygen"/>
    <property type="evidence" value="ECO:0007669"/>
    <property type="project" value="InterPro"/>
</dbReference>
<comment type="caution">
    <text evidence="4">The sequence shown here is derived from an EMBL/GenBank/DDBJ whole genome shotgun (WGS) entry which is preliminary data.</text>
</comment>
<sequence length="355" mass="37872">MPNPQPAKPSPSPTPLSVLDLAPVPAGSTPADALRNTRELAQLADRSGYTRYWLAEHHNMTGIASAATAVVIAHVAGATSRIRVGAGGIMLPNHAPLVIAEQFGTLESLFPGRIDLGLGRAPGTDQPTVRALRRHVAGSEGKFPQDVLELQSYFQPAQPGQAVRAVPGAGLNVPIWLLGSSLFSAELAAHLGLPFAFASHFAPRFLFQAIELYRSRFQPSAALDKPYFAVAANAIAADTHEEAQHLLRSLRLRFAAMARGVRGQLEPPEAFIEAEWSATELAFADESLSCRAIGAPDEVRKQLEGLIEQTGADELILTAQTFDQAARLKSFALIAKAWDLPALTAADQSSADDRA</sequence>
<dbReference type="CDD" id="cd00347">
    <property type="entry name" value="Flavin_utilizing_monoxygenases"/>
    <property type="match status" value="1"/>
</dbReference>
<dbReference type="SUPFAM" id="SSF51679">
    <property type="entry name" value="Bacterial luciferase-like"/>
    <property type="match status" value="1"/>
</dbReference>
<proteinExistence type="predicted"/>
<name>T0AUN9_9RHOO</name>